<dbReference type="Pfam" id="PF02321">
    <property type="entry name" value="OEP"/>
    <property type="match status" value="2"/>
</dbReference>
<feature type="signal peptide" evidence="9">
    <location>
        <begin position="1"/>
        <end position="19"/>
    </location>
</feature>
<evidence type="ECO:0000256" key="6">
    <source>
        <dbReference type="ARBA" id="ARBA00023136"/>
    </source>
</evidence>
<organism evidence="10 11">
    <name type="scientific">Sphingomonas hominis</name>
    <dbReference type="NCBI Taxonomy" id="2741495"/>
    <lineage>
        <taxon>Bacteria</taxon>
        <taxon>Pseudomonadati</taxon>
        <taxon>Pseudomonadota</taxon>
        <taxon>Alphaproteobacteria</taxon>
        <taxon>Sphingomonadales</taxon>
        <taxon>Sphingomonadaceae</taxon>
        <taxon>Sphingomonas</taxon>
    </lineage>
</organism>
<dbReference type="Gene3D" id="1.20.1600.10">
    <property type="entry name" value="Outer membrane efflux proteins (OEP)"/>
    <property type="match status" value="1"/>
</dbReference>
<keyword evidence="5" id="KW-0812">Transmembrane</keyword>
<sequence>MPHIALLGGLAASLTPAMAAQVTPAPSGAPSGSLVVNPQQGATPRPISPAPAPSTPPLPAPVPASSSLPAATTPVVPSTTLPAYQLPQPTRAIDLRPAPLQSLPRRSVEGGLPLPATDPLRIDPATDPVLRLARASTDPDAFHAAIADAVRRNPALDEATAQVEEADAVRDEAVARSLPTLDASVSTFRVLSRAFSNDPGNVLERSRPRRRTDGLLRVQQPLVDFGASRNRIRAGDARLEAARAGVEDSGTRVALVAVSAWYQVYGLRALVRLASAFSGSQRDLRTALQDRVRQGAAAPADVVQVDGYIASADAQVADFRRQLVSAEAQYAAVIGSAPPGDLGRAPAPALNAVTRGTLGNDADRLPAVRAARSSAQAARYDAKAANSDLLPQVTVGVDAGRYGIIETDRDYDIRGNLTLSLRLGGGASQRMRQAVARADGANARLRRTRIEALRDAEIALSDVAALEDAEAAIRANYLAGRQSRDVLAERFRVSRGTLFDLLGAESNYFSVAARYLQTVIELDSARYALLARTGRLLPALGIDAATLEPR</sequence>
<dbReference type="PANTHER" id="PTHR30026:SF22">
    <property type="entry name" value="OUTER MEMBRANE EFFLUX PROTEIN"/>
    <property type="match status" value="1"/>
</dbReference>
<accession>A0ABX2JJS7</accession>
<dbReference type="SUPFAM" id="SSF56954">
    <property type="entry name" value="Outer membrane efflux proteins (OEP)"/>
    <property type="match status" value="1"/>
</dbReference>
<gene>
    <name evidence="10" type="ORF">HRV97_16075</name>
</gene>
<keyword evidence="11" id="KW-1185">Reference proteome</keyword>
<dbReference type="Proteomes" id="UP000621447">
    <property type="component" value="Unassembled WGS sequence"/>
</dbReference>
<keyword evidence="9" id="KW-0732">Signal</keyword>
<reference evidence="10 11" key="1">
    <citation type="submission" date="2020-06" db="EMBL/GenBank/DDBJ databases">
        <title>Sphingomonas hominis sp. nov., a member of the Sphingomonas, isolated from the hair of a 22-year-old girl.</title>
        <authorList>
            <person name="Zhang D.-F."/>
            <person name="Cui X.-W."/>
        </authorList>
    </citation>
    <scope>NUCLEOTIDE SEQUENCE [LARGE SCALE GENOMIC DNA]</scope>
    <source>
        <strain evidence="10 11">HHU CXW</strain>
    </source>
</reference>
<evidence type="ECO:0000256" key="1">
    <source>
        <dbReference type="ARBA" id="ARBA00004442"/>
    </source>
</evidence>
<comment type="subcellular location">
    <subcellularLocation>
        <location evidence="1">Cell outer membrane</location>
    </subcellularLocation>
</comment>
<keyword evidence="3" id="KW-0813">Transport</keyword>
<dbReference type="InterPro" id="IPR003423">
    <property type="entry name" value="OMP_efflux"/>
</dbReference>
<name>A0ABX2JJS7_9SPHN</name>
<dbReference type="PANTHER" id="PTHR30026">
    <property type="entry name" value="OUTER MEMBRANE PROTEIN TOLC"/>
    <property type="match status" value="1"/>
</dbReference>
<keyword evidence="6" id="KW-0472">Membrane</keyword>
<dbReference type="RefSeq" id="WP_174195156.1">
    <property type="nucleotide sequence ID" value="NZ_JABULH010000012.1"/>
</dbReference>
<dbReference type="EMBL" id="JABULH010000012">
    <property type="protein sequence ID" value="NTS66667.1"/>
    <property type="molecule type" value="Genomic_DNA"/>
</dbReference>
<feature type="compositionally biased region" description="Pro residues" evidence="8">
    <location>
        <begin position="46"/>
        <end position="62"/>
    </location>
</feature>
<dbReference type="InterPro" id="IPR051906">
    <property type="entry name" value="TolC-like"/>
</dbReference>
<evidence type="ECO:0000256" key="8">
    <source>
        <dbReference type="SAM" id="MobiDB-lite"/>
    </source>
</evidence>
<feature type="chain" id="PRO_5046796995" evidence="9">
    <location>
        <begin position="20"/>
        <end position="550"/>
    </location>
</feature>
<evidence type="ECO:0000313" key="10">
    <source>
        <dbReference type="EMBL" id="NTS66667.1"/>
    </source>
</evidence>
<feature type="compositionally biased region" description="Low complexity" evidence="8">
    <location>
        <begin position="63"/>
        <end position="74"/>
    </location>
</feature>
<feature type="region of interest" description="Disordered" evidence="8">
    <location>
        <begin position="22"/>
        <end position="74"/>
    </location>
</feature>
<evidence type="ECO:0000256" key="2">
    <source>
        <dbReference type="ARBA" id="ARBA00007613"/>
    </source>
</evidence>
<evidence type="ECO:0000256" key="9">
    <source>
        <dbReference type="SAM" id="SignalP"/>
    </source>
</evidence>
<evidence type="ECO:0000313" key="11">
    <source>
        <dbReference type="Proteomes" id="UP000621447"/>
    </source>
</evidence>
<evidence type="ECO:0000256" key="7">
    <source>
        <dbReference type="ARBA" id="ARBA00023237"/>
    </source>
</evidence>
<evidence type="ECO:0000256" key="3">
    <source>
        <dbReference type="ARBA" id="ARBA00022448"/>
    </source>
</evidence>
<keyword evidence="7" id="KW-0998">Cell outer membrane</keyword>
<proteinExistence type="inferred from homology"/>
<evidence type="ECO:0000256" key="4">
    <source>
        <dbReference type="ARBA" id="ARBA00022452"/>
    </source>
</evidence>
<comment type="similarity">
    <text evidence="2">Belongs to the outer membrane factor (OMF) (TC 1.B.17) family.</text>
</comment>
<evidence type="ECO:0000256" key="5">
    <source>
        <dbReference type="ARBA" id="ARBA00022692"/>
    </source>
</evidence>
<keyword evidence="4" id="KW-1134">Transmembrane beta strand</keyword>
<protein>
    <submittedName>
        <fullName evidence="10">TolC family protein</fullName>
    </submittedName>
</protein>
<comment type="caution">
    <text evidence="10">The sequence shown here is derived from an EMBL/GenBank/DDBJ whole genome shotgun (WGS) entry which is preliminary data.</text>
</comment>